<feature type="transmembrane region" description="Helical" evidence="6">
    <location>
        <begin position="31"/>
        <end position="51"/>
    </location>
</feature>
<dbReference type="GO" id="GO:0022857">
    <property type="term" value="F:transmembrane transporter activity"/>
    <property type="evidence" value="ECO:0007669"/>
    <property type="project" value="InterPro"/>
</dbReference>
<comment type="subcellular location">
    <subcellularLocation>
        <location evidence="1">Cell membrane</location>
        <topology evidence="1">Multi-pass membrane protein</topology>
    </subcellularLocation>
</comment>
<evidence type="ECO:0000256" key="4">
    <source>
        <dbReference type="ARBA" id="ARBA00022989"/>
    </source>
</evidence>
<dbReference type="PANTHER" id="PTHR42770:SF11">
    <property type="entry name" value="INNER MEMBRANE TRANSPORT PROTEIN YBAT"/>
    <property type="match status" value="1"/>
</dbReference>
<evidence type="ECO:0008006" key="9">
    <source>
        <dbReference type="Google" id="ProtNLM"/>
    </source>
</evidence>
<keyword evidence="8" id="KW-1185">Reference proteome</keyword>
<name>A0A7Y9Z9Q8_9MICO</name>
<dbReference type="Proteomes" id="UP000547973">
    <property type="component" value="Unassembled WGS sequence"/>
</dbReference>
<comment type="caution">
    <text evidence="7">The sequence shown here is derived from an EMBL/GenBank/DDBJ whole genome shotgun (WGS) entry which is preliminary data.</text>
</comment>
<evidence type="ECO:0000313" key="7">
    <source>
        <dbReference type="EMBL" id="NYI40253.1"/>
    </source>
</evidence>
<proteinExistence type="predicted"/>
<keyword evidence="4 6" id="KW-1133">Transmembrane helix</keyword>
<sequence length="224" mass="23734">MTFLNRAFGPGPITGGLNLLSAQAIGKAENWIVALKIAILGVFVVVGVFAIDPARLAVGQWSPVIQVAAGGMIIFLAYEGFELIANTADDIRDPKHNLPRAYFIAVGFVMVLYVLVSAVTVGALDVQSIVNAKDFALAEAAKPFLGQAGFTLIAIAAMLSTASAINATLYGSARLSYAIAKDGELPKQLERKVWGRPVEGLLGLAATIEGAFQLTERRPLRLPR</sequence>
<protein>
    <recommendedName>
        <fullName evidence="9">Amino acid permease</fullName>
    </recommendedName>
</protein>
<evidence type="ECO:0000256" key="3">
    <source>
        <dbReference type="ARBA" id="ARBA00022692"/>
    </source>
</evidence>
<evidence type="ECO:0000256" key="6">
    <source>
        <dbReference type="SAM" id="Phobius"/>
    </source>
</evidence>
<dbReference type="Gene3D" id="1.20.1740.10">
    <property type="entry name" value="Amino acid/polyamine transporter I"/>
    <property type="match status" value="1"/>
</dbReference>
<keyword evidence="3 6" id="KW-0812">Transmembrane</keyword>
<keyword evidence="5 6" id="KW-0472">Membrane</keyword>
<reference evidence="7 8" key="1">
    <citation type="submission" date="2020-07" db="EMBL/GenBank/DDBJ databases">
        <title>Sequencing the genomes of 1000 actinobacteria strains.</title>
        <authorList>
            <person name="Klenk H.-P."/>
        </authorList>
    </citation>
    <scope>NUCLEOTIDE SEQUENCE [LARGE SCALE GENOMIC DNA]</scope>
    <source>
        <strain evidence="7 8">DSM 19970</strain>
    </source>
</reference>
<organism evidence="7 8">
    <name type="scientific">Demequina lutea</name>
    <dbReference type="NCBI Taxonomy" id="431489"/>
    <lineage>
        <taxon>Bacteria</taxon>
        <taxon>Bacillati</taxon>
        <taxon>Actinomycetota</taxon>
        <taxon>Actinomycetes</taxon>
        <taxon>Micrococcales</taxon>
        <taxon>Demequinaceae</taxon>
        <taxon>Demequina</taxon>
    </lineage>
</organism>
<feature type="transmembrane region" description="Helical" evidence="6">
    <location>
        <begin position="144"/>
        <end position="165"/>
    </location>
</feature>
<accession>A0A7Y9Z9Q8</accession>
<feature type="transmembrane region" description="Helical" evidence="6">
    <location>
        <begin position="63"/>
        <end position="81"/>
    </location>
</feature>
<evidence type="ECO:0000256" key="1">
    <source>
        <dbReference type="ARBA" id="ARBA00004651"/>
    </source>
</evidence>
<dbReference type="PANTHER" id="PTHR42770">
    <property type="entry name" value="AMINO ACID TRANSPORTER-RELATED"/>
    <property type="match status" value="1"/>
</dbReference>
<evidence type="ECO:0000256" key="5">
    <source>
        <dbReference type="ARBA" id="ARBA00023136"/>
    </source>
</evidence>
<dbReference type="InterPro" id="IPR002293">
    <property type="entry name" value="AA/rel_permease1"/>
</dbReference>
<evidence type="ECO:0000256" key="2">
    <source>
        <dbReference type="ARBA" id="ARBA00022475"/>
    </source>
</evidence>
<dbReference type="Pfam" id="PF13520">
    <property type="entry name" value="AA_permease_2"/>
    <property type="match status" value="1"/>
</dbReference>
<feature type="transmembrane region" description="Helical" evidence="6">
    <location>
        <begin position="102"/>
        <end position="124"/>
    </location>
</feature>
<dbReference type="InterPro" id="IPR050367">
    <property type="entry name" value="APC_superfamily"/>
</dbReference>
<dbReference type="AlphaFoldDB" id="A0A7Y9Z9Q8"/>
<dbReference type="GO" id="GO:0005886">
    <property type="term" value="C:plasma membrane"/>
    <property type="evidence" value="ECO:0007669"/>
    <property type="project" value="UniProtKB-SubCell"/>
</dbReference>
<dbReference type="EMBL" id="JACBZO010000001">
    <property type="protein sequence ID" value="NYI40253.1"/>
    <property type="molecule type" value="Genomic_DNA"/>
</dbReference>
<keyword evidence="2" id="KW-1003">Cell membrane</keyword>
<dbReference type="RefSeq" id="WP_062074768.1">
    <property type="nucleotide sequence ID" value="NZ_BBRC01000004.1"/>
</dbReference>
<evidence type="ECO:0000313" key="8">
    <source>
        <dbReference type="Proteomes" id="UP000547973"/>
    </source>
</evidence>
<gene>
    <name evidence="7" type="ORF">BKA03_000372</name>
</gene>